<dbReference type="EMBL" id="BBMN01000002">
    <property type="protein sequence ID" value="GAL03668.1"/>
    <property type="molecule type" value="Genomic_DNA"/>
</dbReference>
<evidence type="ECO:0000313" key="3">
    <source>
        <dbReference type="Proteomes" id="UP000029227"/>
    </source>
</evidence>
<reference evidence="2 3" key="1">
    <citation type="journal article" date="2014" name="Genome Announc.">
        <title>Draft Genome Sequences of Two Vibrionaceae Species, Vibrio ponticus C121 and Photobacterium aphoticum C119, Isolated as Coral Reef Microbiota.</title>
        <authorList>
            <person name="Al-saari N."/>
            <person name="Meirelles P.M."/>
            <person name="Mino S."/>
            <person name="Suda W."/>
            <person name="Oshima K."/>
            <person name="Hattori M."/>
            <person name="Ohkuma M."/>
            <person name="Thompson F.L."/>
            <person name="Gomez-Gil B."/>
            <person name="Sawabe T."/>
            <person name="Sawabe T."/>
        </authorList>
    </citation>
    <scope>NUCLEOTIDE SEQUENCE [LARGE SCALE GENOMIC DNA]</scope>
    <source>
        <strain evidence="2 3">JCM 19237</strain>
    </source>
</reference>
<feature type="compositionally biased region" description="Basic and acidic residues" evidence="1">
    <location>
        <begin position="502"/>
        <end position="516"/>
    </location>
</feature>
<organism evidence="2 3">
    <name type="scientific">Photobacterium aphoticum</name>
    <dbReference type="NCBI Taxonomy" id="754436"/>
    <lineage>
        <taxon>Bacteria</taxon>
        <taxon>Pseudomonadati</taxon>
        <taxon>Pseudomonadota</taxon>
        <taxon>Gammaproteobacteria</taxon>
        <taxon>Vibrionales</taxon>
        <taxon>Vibrionaceae</taxon>
        <taxon>Photobacterium</taxon>
    </lineage>
</organism>
<feature type="region of interest" description="Disordered" evidence="1">
    <location>
        <begin position="493"/>
        <end position="525"/>
    </location>
</feature>
<dbReference type="eggNOG" id="COG1361">
    <property type="taxonomic scope" value="Bacteria"/>
</dbReference>
<dbReference type="Gene3D" id="2.60.40.10">
    <property type="entry name" value="Immunoglobulins"/>
    <property type="match status" value="2"/>
</dbReference>
<dbReference type="Proteomes" id="UP000029227">
    <property type="component" value="Unassembled WGS sequence"/>
</dbReference>
<gene>
    <name evidence="2" type="ORF">JCM19237_6562</name>
</gene>
<comment type="caution">
    <text evidence="2">The sequence shown here is derived from an EMBL/GenBank/DDBJ whole genome shotgun (WGS) entry which is preliminary data.</text>
</comment>
<accession>A0A090QN45</accession>
<dbReference type="STRING" id="754436.JCM19237_6562"/>
<protein>
    <submittedName>
        <fullName evidence="2">Fibronectin type III domain protein</fullName>
    </submittedName>
</protein>
<dbReference type="InterPro" id="IPR013783">
    <property type="entry name" value="Ig-like_fold"/>
</dbReference>
<sequence>MTVAAHSSEPRVNALSTVADAAVLGEETVQITLELDEPVPSLPYLALLAKGKTPLGVTLTPVPTSQSKDGSTAFVGELTIPADYHSGQAQWVFSARDRVGNRGTHVATGQDVITIDTTGPQPKAVTFYTAKIIQNKAEHPAVIRFAVELDEALADPPTFALRGVAGETLPITSLAQQSSTRWLASVTLPADLGRDHPAYLHVIYEAVDTLGNRHRGRLHPAEIEVYQTALPALSAPAQLTAMSAPDGHIALQWSAVDNAAGYEVFRRGINEDAFESIARVVRDDSTTSQAQGAPEVVHYTDEAADKGRYVYAVASVRRLSAKDAVTEEAISGYSEEVVADSDRHAPSQPTNLSATLDIDGVHLQWQSHAADVQAREAITEIGTTEVGTRYQVYRLAGNDVISKANTLQTDTFLTDATRVGEPVAGLQAIDSTPLMGESVYVVTALDDAGNESLPSAPLAVDSPLLPVNQLVVRQKNGGAPMIGWQHPAYFDPSKAQPFQDLPEDRQKGKQEDKQEGKQGQAGEVVRNGNIAGFDVHLKTDHKSAPLNDQLLTNNQFVDTGFTHQARHYQVFARDADGKHSLARDIVLPYVSVQLAEAATNHGVNDRISDSQETRHRLQRGVMNALAFDIQSDTPIDDAQLSLSIAGKTYLSDVFDVKAQQDMHGPYSTRVQMAVVGEADWQANEMITTSLMTSQSDSKKANRIEIQHTFEQAVTDNRYVVTLDSKNTVRGEVGQVRLQLENRSALPISVDLGAEHQSAVQFQIKDADGNVYGIVSGEALRDAVVHHTGVSSELNDKTLNEKGLLTIAPHSTYTSPWLDMPIPGNVPDTVFLHVDVAQLTYRPTDGMHPVPMRSAVTDLATTDLATSDAKHAYPVLSGMSHRQLISTVRPAYYADLQTVTPAIAYSDQAITLQGEVRDSLTHQRVPHAMLDLVLDVAGFEKTVTIASDLNGMFRYQYQPTEQESGQYRFSLIHPSSTDRPDQGGFTINRLHTDVSAVNVVTPRDENADITLKVRNPQQLDYPDVYWDVEGGLPEGVTLTVPNPRDIAGHSETVLPVTFHANTQSAAQGEVILQLKSSLSGHQPLASVVVDYRLGEAHPALSYHPAQIETGVTMSGQVSETVHLENHGHA</sequence>
<proteinExistence type="predicted"/>
<dbReference type="eggNOG" id="COG4733">
    <property type="taxonomic scope" value="Bacteria"/>
</dbReference>
<evidence type="ECO:0000313" key="2">
    <source>
        <dbReference type="EMBL" id="GAL03668.1"/>
    </source>
</evidence>
<evidence type="ECO:0000256" key="1">
    <source>
        <dbReference type="SAM" id="MobiDB-lite"/>
    </source>
</evidence>
<dbReference type="AlphaFoldDB" id="A0A090QN45"/>
<name>A0A090QN45_9GAMM</name>